<accession>X0VRJ8</accession>
<dbReference type="AlphaFoldDB" id="X0VRJ8"/>
<dbReference type="SUPFAM" id="SSF110849">
    <property type="entry name" value="ParB/Sulfiredoxin"/>
    <property type="match status" value="1"/>
</dbReference>
<evidence type="ECO:0000256" key="1">
    <source>
        <dbReference type="ARBA" id="ARBA00022741"/>
    </source>
</evidence>
<keyword evidence="2" id="KW-0067">ATP-binding</keyword>
<reference evidence="3" key="1">
    <citation type="journal article" date="2014" name="Front. Microbiol.">
        <title>High frequency of phylogenetically diverse reductive dehalogenase-homologous genes in deep subseafloor sedimentary metagenomes.</title>
        <authorList>
            <person name="Kawai M."/>
            <person name="Futagami T."/>
            <person name="Toyoda A."/>
            <person name="Takaki Y."/>
            <person name="Nishi S."/>
            <person name="Hori S."/>
            <person name="Arai W."/>
            <person name="Tsubouchi T."/>
            <person name="Morono Y."/>
            <person name="Uchiyama I."/>
            <person name="Ito T."/>
            <person name="Fujiyama A."/>
            <person name="Inagaki F."/>
            <person name="Takami H."/>
        </authorList>
    </citation>
    <scope>NUCLEOTIDE SEQUENCE</scope>
    <source>
        <strain evidence="3">Expedition CK06-06</strain>
    </source>
</reference>
<dbReference type="GO" id="GO:0005524">
    <property type="term" value="F:ATP binding"/>
    <property type="evidence" value="ECO:0007669"/>
    <property type="project" value="UniProtKB-KW"/>
</dbReference>
<gene>
    <name evidence="3" type="ORF">S01H1_52235</name>
</gene>
<evidence type="ECO:0000256" key="2">
    <source>
        <dbReference type="ARBA" id="ARBA00022840"/>
    </source>
</evidence>
<protein>
    <recommendedName>
        <fullName evidence="4">ParB/Sulfiredoxin domain-containing protein</fullName>
    </recommendedName>
</protein>
<sequence length="260" mass="30704">DKLVLEFTNLAKLQNPIIIDENDILLDGNHRAFVFKKLHFKYISVCKINYFNKNVKLRYWYRLLKNIKNVDLLKKIIEDMNGSVTQVTDKKTLTKVMENNSLNCGIQQGDYYASISFNKDIVNDAVSAYDFLEEIQNKLIKEGIKLKYIPDQYVYERKFYDELKDDEVVIWTPQITKEMVVDAVKKGKIFAPKATRHLIPSRPINVNVPSYWFKENISSEEINKRFSKFLESKHIKRFGPGQIIDGRYYGEELFIYFDKK</sequence>
<dbReference type="InterPro" id="IPR036086">
    <property type="entry name" value="ParB/Sulfiredoxin_sf"/>
</dbReference>
<dbReference type="Gene3D" id="3.30.1760.10">
    <property type="entry name" value="Conserved hypothetical protein from pyrococcus furiosus pfu- 392566-001, domain 2"/>
    <property type="match status" value="1"/>
</dbReference>
<dbReference type="InterPro" id="IPR023098">
    <property type="entry name" value="SerK/SbnI_C"/>
</dbReference>
<dbReference type="EMBL" id="BARS01033757">
    <property type="protein sequence ID" value="GAG15078.1"/>
    <property type="molecule type" value="Genomic_DNA"/>
</dbReference>
<feature type="non-terminal residue" evidence="3">
    <location>
        <position position="260"/>
    </location>
</feature>
<organism evidence="3">
    <name type="scientific">marine sediment metagenome</name>
    <dbReference type="NCBI Taxonomy" id="412755"/>
    <lineage>
        <taxon>unclassified sequences</taxon>
        <taxon>metagenomes</taxon>
        <taxon>ecological metagenomes</taxon>
    </lineage>
</organism>
<keyword evidence="1" id="KW-0547">Nucleotide-binding</keyword>
<evidence type="ECO:0008006" key="4">
    <source>
        <dbReference type="Google" id="ProtNLM"/>
    </source>
</evidence>
<evidence type="ECO:0000313" key="3">
    <source>
        <dbReference type="EMBL" id="GAG15078.1"/>
    </source>
</evidence>
<comment type="caution">
    <text evidence="3">The sequence shown here is derived from an EMBL/GenBank/DDBJ whole genome shotgun (WGS) entry which is preliminary data.</text>
</comment>
<dbReference type="Gene3D" id="3.90.1530.10">
    <property type="entry name" value="Conserved hypothetical protein from pyrococcus furiosus pfu- 392566-001, ParB domain"/>
    <property type="match status" value="1"/>
</dbReference>
<name>X0VRJ8_9ZZZZ</name>
<feature type="non-terminal residue" evidence="3">
    <location>
        <position position="1"/>
    </location>
</feature>
<proteinExistence type="predicted"/>